<name>A0A1E2RZ70_9HYPH</name>
<evidence type="ECO:0000313" key="1">
    <source>
        <dbReference type="EMBL" id="ODA67537.1"/>
    </source>
</evidence>
<dbReference type="InterPro" id="IPR014347">
    <property type="entry name" value="Tautomerase/MIF_sf"/>
</dbReference>
<dbReference type="OrthoDB" id="9804765at2"/>
<dbReference type="AlphaFoldDB" id="A0A1E2RZ70"/>
<dbReference type="RefSeq" id="WP_069094881.1">
    <property type="nucleotide sequence ID" value="NZ_MASI01000003.1"/>
</dbReference>
<organism evidence="1 2">
    <name type="scientific">Methyloligella halotolerans</name>
    <dbReference type="NCBI Taxonomy" id="1177755"/>
    <lineage>
        <taxon>Bacteria</taxon>
        <taxon>Pseudomonadati</taxon>
        <taxon>Pseudomonadota</taxon>
        <taxon>Alphaproteobacteria</taxon>
        <taxon>Hyphomicrobiales</taxon>
        <taxon>Hyphomicrobiaceae</taxon>
        <taxon>Methyloligella</taxon>
    </lineage>
</organism>
<dbReference type="Gene3D" id="3.30.429.10">
    <property type="entry name" value="Macrophage Migration Inhibitory Factor"/>
    <property type="match status" value="1"/>
</dbReference>
<protein>
    <submittedName>
        <fullName evidence="1">4-oxalocrotonate tautomerase</fullName>
    </submittedName>
</protein>
<dbReference type="PANTHER" id="PTHR38460:SF1">
    <property type="entry name" value="TAUTOMERASE YOLI-RELATED"/>
    <property type="match status" value="1"/>
</dbReference>
<dbReference type="STRING" id="1177755.A7A08_01571"/>
<dbReference type="Proteomes" id="UP000095087">
    <property type="component" value="Unassembled WGS sequence"/>
</dbReference>
<keyword evidence="2" id="KW-1185">Reference proteome</keyword>
<dbReference type="PANTHER" id="PTHR38460">
    <property type="entry name" value="TAUTOMERASE YOLI-RELATED"/>
    <property type="match status" value="1"/>
</dbReference>
<accession>A0A1E2RZ70</accession>
<gene>
    <name evidence="1" type="ORF">A7A08_01571</name>
</gene>
<dbReference type="SUPFAM" id="SSF55331">
    <property type="entry name" value="Tautomerase/MIF"/>
    <property type="match status" value="1"/>
</dbReference>
<dbReference type="Pfam" id="PF14552">
    <property type="entry name" value="Tautomerase_2"/>
    <property type="match status" value="1"/>
</dbReference>
<dbReference type="InterPro" id="IPR037479">
    <property type="entry name" value="Tauto_MSAD"/>
</dbReference>
<evidence type="ECO:0000313" key="2">
    <source>
        <dbReference type="Proteomes" id="UP000095087"/>
    </source>
</evidence>
<sequence>MPFIKIDVIEGRSNAEIDTLLDATHEAVLEAFKVPEGDRYQILSEHPKTHMRFEDTGLGFSRTDKVVFLHVTTRPRPRDQKEAFYRLVVEKLKAQCGIDDTDVMVSLVENGDDDWSFAHGRAQFLTGEL</sequence>
<proteinExistence type="predicted"/>
<dbReference type="EMBL" id="MASI01000003">
    <property type="protein sequence ID" value="ODA67537.1"/>
    <property type="molecule type" value="Genomic_DNA"/>
</dbReference>
<reference evidence="1 2" key="1">
    <citation type="submission" date="2016-07" db="EMBL/GenBank/DDBJ databases">
        <title>Draft genome sequence of Methyloligella halotolerans C2T (VKM B-2706T=CCUG 61687T=DSM 25045T), a halotolerant polyhydroxybutyrate accumulating methylotroph.</title>
        <authorList>
            <person name="Vasilenko O.V."/>
            <person name="Doronina N.V."/>
            <person name="Poroshina M.N."/>
            <person name="Tarlachkov S.V."/>
            <person name="Trotsenko Y.A."/>
        </authorList>
    </citation>
    <scope>NUCLEOTIDE SEQUENCE [LARGE SCALE GENOMIC DNA]</scope>
    <source>
        <strain evidence="1 2">VKM B-2706</strain>
    </source>
</reference>
<comment type="caution">
    <text evidence="1">The sequence shown here is derived from an EMBL/GenBank/DDBJ whole genome shotgun (WGS) entry which is preliminary data.</text>
</comment>